<dbReference type="OrthoDB" id="5379144at2"/>
<keyword evidence="5" id="KW-1003">Cell membrane</keyword>
<dbReference type="InterPro" id="IPR050171">
    <property type="entry name" value="MFS_Transporters"/>
</dbReference>
<name>A0A259U2A3_9BACT</name>
<keyword evidence="12" id="KW-1185">Reference proteome</keyword>
<keyword evidence="6 9" id="KW-0812">Transmembrane</keyword>
<feature type="transmembrane region" description="Helical" evidence="9">
    <location>
        <begin position="307"/>
        <end position="325"/>
    </location>
</feature>
<evidence type="ECO:0000256" key="5">
    <source>
        <dbReference type="ARBA" id="ARBA00022475"/>
    </source>
</evidence>
<comment type="function">
    <text evidence="1">Resistance to tetracycline by an active tetracycline efflux. This is an energy-dependent process that decreases the accumulation of the antibiotic in whole cells. This protein functions as a metal-tetracycline/H(+) antiporter.</text>
</comment>
<evidence type="ECO:0000256" key="6">
    <source>
        <dbReference type="ARBA" id="ARBA00022692"/>
    </source>
</evidence>
<feature type="transmembrane region" description="Helical" evidence="9">
    <location>
        <begin position="32"/>
        <end position="55"/>
    </location>
</feature>
<feature type="transmembrane region" description="Helical" evidence="9">
    <location>
        <begin position="331"/>
        <end position="353"/>
    </location>
</feature>
<dbReference type="AlphaFoldDB" id="A0A259U2A3"/>
<evidence type="ECO:0000256" key="9">
    <source>
        <dbReference type="SAM" id="Phobius"/>
    </source>
</evidence>
<gene>
    <name evidence="11" type="ORF">BSZ36_14435</name>
</gene>
<organism evidence="11 12">
    <name type="scientific">Rubricoccus marinus</name>
    <dbReference type="NCBI Taxonomy" id="716817"/>
    <lineage>
        <taxon>Bacteria</taxon>
        <taxon>Pseudomonadati</taxon>
        <taxon>Rhodothermota</taxon>
        <taxon>Rhodothermia</taxon>
        <taxon>Rhodothermales</taxon>
        <taxon>Rubricoccaceae</taxon>
        <taxon>Rubricoccus</taxon>
    </lineage>
</organism>
<dbReference type="PRINTS" id="PR01035">
    <property type="entry name" value="TCRTETA"/>
</dbReference>
<dbReference type="CDD" id="cd17329">
    <property type="entry name" value="MFS_MdtH_MDR_like"/>
    <property type="match status" value="1"/>
</dbReference>
<comment type="caution">
    <text evidence="11">The sequence shown here is derived from an EMBL/GenBank/DDBJ whole genome shotgun (WGS) entry which is preliminary data.</text>
</comment>
<dbReference type="InterPro" id="IPR036259">
    <property type="entry name" value="MFS_trans_sf"/>
</dbReference>
<dbReference type="Gene3D" id="1.20.1250.20">
    <property type="entry name" value="MFS general substrate transporter like domains"/>
    <property type="match status" value="1"/>
</dbReference>
<dbReference type="PROSITE" id="PS50850">
    <property type="entry name" value="MFS"/>
    <property type="match status" value="1"/>
</dbReference>
<reference evidence="11 12" key="1">
    <citation type="submission" date="2016-11" db="EMBL/GenBank/DDBJ databases">
        <title>Study of marine rhodopsin-containing bacteria.</title>
        <authorList>
            <person name="Yoshizawa S."/>
            <person name="Kumagai Y."/>
            <person name="Kogure K."/>
        </authorList>
    </citation>
    <scope>NUCLEOTIDE SEQUENCE [LARGE SCALE GENOMIC DNA]</scope>
    <source>
        <strain evidence="11 12">SG-29</strain>
    </source>
</reference>
<feature type="transmembrane region" description="Helical" evidence="9">
    <location>
        <begin position="183"/>
        <end position="205"/>
    </location>
</feature>
<comment type="similarity">
    <text evidence="3">Belongs to the major facilitator superfamily. TCR/Tet family.</text>
</comment>
<keyword evidence="4" id="KW-0813">Transport</keyword>
<evidence type="ECO:0000313" key="12">
    <source>
        <dbReference type="Proteomes" id="UP000216446"/>
    </source>
</evidence>
<dbReference type="FunCoup" id="A0A259U2A3">
    <property type="interactions" value="107"/>
</dbReference>
<sequence length="427" mass="43803">MGRGALFLARGQRRLASRRVVRGMLSGYPRAFWVLFAGTFVNRLGLVVLPFLTLYLTGERGASIEQATLVVSLYGAGAFAAGPIGGALSDRFGRRAVLIGSLVGGAALMAGMPLVQGYWPLAGLVLAFGLVGEMYRPAVSAAVSDLVPPERFARAFSLLYWAINLGVAFGPALGGVLAERVGYTALFAVDAASMVIYAVAIFFGVPETKPLAEEAGGAEDEATLEAAPRARGLADALRDPALLGLAIATLGVGIAFMQAFATLPLAMEADGLSERLYGFAVMVNGLVVVAFSLPVARWAETRLGPGLLASAVATIGVGVGMHALADSFWGHAAAVAVWSLGEIAFIPLVPAIVARLAPEALRGTYQGVQQSGWGLSKMLGPALGGLILAQLGDAALWGSGLALALVVAAVILALRLGAPNPDRVGAG</sequence>
<feature type="transmembrane region" description="Helical" evidence="9">
    <location>
        <begin position="95"/>
        <end position="112"/>
    </location>
</feature>
<dbReference type="EMBL" id="MQWB01000001">
    <property type="protein sequence ID" value="OZC04076.1"/>
    <property type="molecule type" value="Genomic_DNA"/>
</dbReference>
<dbReference type="InterPro" id="IPR020846">
    <property type="entry name" value="MFS_dom"/>
</dbReference>
<dbReference type="Pfam" id="PF07690">
    <property type="entry name" value="MFS_1"/>
    <property type="match status" value="1"/>
</dbReference>
<evidence type="ECO:0000256" key="4">
    <source>
        <dbReference type="ARBA" id="ARBA00022448"/>
    </source>
</evidence>
<comment type="subcellular location">
    <subcellularLocation>
        <location evidence="2">Cell membrane</location>
        <topology evidence="2">Multi-pass membrane protein</topology>
    </subcellularLocation>
</comment>
<dbReference type="GO" id="GO:0005886">
    <property type="term" value="C:plasma membrane"/>
    <property type="evidence" value="ECO:0007669"/>
    <property type="project" value="UniProtKB-SubCell"/>
</dbReference>
<feature type="transmembrane region" description="Helical" evidence="9">
    <location>
        <begin position="118"/>
        <end position="135"/>
    </location>
</feature>
<dbReference type="PANTHER" id="PTHR23517:SF2">
    <property type="entry name" value="MULTIDRUG RESISTANCE PROTEIN MDTH"/>
    <property type="match status" value="1"/>
</dbReference>
<accession>A0A259U2A3</accession>
<dbReference type="GO" id="GO:0022857">
    <property type="term" value="F:transmembrane transporter activity"/>
    <property type="evidence" value="ECO:0007669"/>
    <property type="project" value="InterPro"/>
</dbReference>
<feature type="transmembrane region" description="Helical" evidence="9">
    <location>
        <begin position="241"/>
        <end position="261"/>
    </location>
</feature>
<feature type="transmembrane region" description="Helical" evidence="9">
    <location>
        <begin position="397"/>
        <end position="418"/>
    </location>
</feature>
<protein>
    <recommendedName>
        <fullName evidence="10">Major facilitator superfamily (MFS) profile domain-containing protein</fullName>
    </recommendedName>
</protein>
<feature type="domain" description="Major facilitator superfamily (MFS) profile" evidence="10">
    <location>
        <begin position="31"/>
        <end position="422"/>
    </location>
</feature>
<keyword evidence="8 9" id="KW-0472">Membrane</keyword>
<dbReference type="Proteomes" id="UP000216446">
    <property type="component" value="Unassembled WGS sequence"/>
</dbReference>
<evidence type="ECO:0000256" key="8">
    <source>
        <dbReference type="ARBA" id="ARBA00023136"/>
    </source>
</evidence>
<dbReference type="InParanoid" id="A0A259U2A3"/>
<dbReference type="SUPFAM" id="SSF103473">
    <property type="entry name" value="MFS general substrate transporter"/>
    <property type="match status" value="1"/>
</dbReference>
<dbReference type="InterPro" id="IPR005829">
    <property type="entry name" value="Sugar_transporter_CS"/>
</dbReference>
<evidence type="ECO:0000259" key="10">
    <source>
        <dbReference type="PROSITE" id="PS50850"/>
    </source>
</evidence>
<dbReference type="InterPro" id="IPR001958">
    <property type="entry name" value="Tet-R_TetA/multi-R_MdtG-like"/>
</dbReference>
<feature type="transmembrane region" description="Helical" evidence="9">
    <location>
        <begin position="67"/>
        <end position="88"/>
    </location>
</feature>
<dbReference type="PROSITE" id="PS00216">
    <property type="entry name" value="SUGAR_TRANSPORT_1"/>
    <property type="match status" value="1"/>
</dbReference>
<dbReference type="InterPro" id="IPR011701">
    <property type="entry name" value="MFS"/>
</dbReference>
<evidence type="ECO:0000256" key="1">
    <source>
        <dbReference type="ARBA" id="ARBA00003279"/>
    </source>
</evidence>
<evidence type="ECO:0000256" key="7">
    <source>
        <dbReference type="ARBA" id="ARBA00022989"/>
    </source>
</evidence>
<evidence type="ECO:0000256" key="2">
    <source>
        <dbReference type="ARBA" id="ARBA00004651"/>
    </source>
</evidence>
<evidence type="ECO:0000313" key="11">
    <source>
        <dbReference type="EMBL" id="OZC04076.1"/>
    </source>
</evidence>
<evidence type="ECO:0000256" key="3">
    <source>
        <dbReference type="ARBA" id="ARBA00007520"/>
    </source>
</evidence>
<dbReference type="PANTHER" id="PTHR23517">
    <property type="entry name" value="RESISTANCE PROTEIN MDTM, PUTATIVE-RELATED-RELATED"/>
    <property type="match status" value="1"/>
</dbReference>
<feature type="transmembrane region" description="Helical" evidence="9">
    <location>
        <begin position="156"/>
        <end position="177"/>
    </location>
</feature>
<feature type="transmembrane region" description="Helical" evidence="9">
    <location>
        <begin position="276"/>
        <end position="295"/>
    </location>
</feature>
<keyword evidence="7 9" id="KW-1133">Transmembrane helix</keyword>
<proteinExistence type="inferred from homology"/>